<reference evidence="1 2" key="1">
    <citation type="journal article" date="2013" name="ISME J.">
        <title>Metabolic model for the filamentous 'Candidatus Microthrix parvicella' based on genomic and metagenomic analyses.</title>
        <authorList>
            <person name="Jon McIlroy S."/>
            <person name="Kristiansen R."/>
            <person name="Albertsen M."/>
            <person name="Michael Karst S."/>
            <person name="Rossetti S."/>
            <person name="Lund Nielsen J."/>
            <person name="Tandoi V."/>
            <person name="James Seviour R."/>
            <person name="Nielsen P.H."/>
        </authorList>
    </citation>
    <scope>NUCLEOTIDE SEQUENCE [LARGE SCALE GENOMIC DNA]</scope>
    <source>
        <strain evidence="1 2">RN1</strain>
    </source>
</reference>
<evidence type="ECO:0008006" key="3">
    <source>
        <dbReference type="Google" id="ProtNLM"/>
    </source>
</evidence>
<dbReference type="Gene3D" id="3.40.630.30">
    <property type="match status" value="1"/>
</dbReference>
<organism evidence="1 2">
    <name type="scientific">Candidatus Neomicrothrix parvicella RN1</name>
    <dbReference type="NCBI Taxonomy" id="1229780"/>
    <lineage>
        <taxon>Bacteria</taxon>
        <taxon>Bacillati</taxon>
        <taxon>Actinomycetota</taxon>
        <taxon>Acidimicrobiia</taxon>
        <taxon>Acidimicrobiales</taxon>
        <taxon>Microthrixaceae</taxon>
        <taxon>Candidatus Neomicrothrix</taxon>
    </lineage>
</organism>
<comment type="caution">
    <text evidence="1">The sequence shown here is derived from an EMBL/GenBank/DDBJ whole genome shotgun (WGS) entry which is preliminary data.</text>
</comment>
<gene>
    <name evidence="1" type="ORF">BN381_20057</name>
</gene>
<evidence type="ECO:0000313" key="2">
    <source>
        <dbReference type="Proteomes" id="UP000018291"/>
    </source>
</evidence>
<dbReference type="STRING" id="1229780.BN381_20057"/>
<accession>R4YY15</accession>
<evidence type="ECO:0000313" key="1">
    <source>
        <dbReference type="EMBL" id="CCM63233.1"/>
    </source>
</evidence>
<dbReference type="Proteomes" id="UP000018291">
    <property type="component" value="Unassembled WGS sequence"/>
</dbReference>
<dbReference type="SUPFAM" id="SSF55729">
    <property type="entry name" value="Acyl-CoA N-acyltransferases (Nat)"/>
    <property type="match status" value="1"/>
</dbReference>
<name>R4YY15_9ACTN</name>
<dbReference type="EMBL" id="CANL01000012">
    <property type="protein sequence ID" value="CCM63233.1"/>
    <property type="molecule type" value="Genomic_DNA"/>
</dbReference>
<protein>
    <recommendedName>
        <fullName evidence="3">N-acetyltransferase domain-containing protein</fullName>
    </recommendedName>
</protein>
<keyword evidence="2" id="KW-1185">Reference proteome</keyword>
<dbReference type="HOGENOM" id="CLU_838597_0_0_11"/>
<proteinExistence type="predicted"/>
<dbReference type="AlphaFoldDB" id="R4YY15"/>
<dbReference type="InterPro" id="IPR016181">
    <property type="entry name" value="Acyl_CoA_acyltransferase"/>
</dbReference>
<dbReference type="RefSeq" id="WP_012225533.1">
    <property type="nucleotide sequence ID" value="NZ_HG422565.1"/>
</dbReference>
<sequence>MLEAVEASPEELLASSAAIETDDPYTSTAAYAMLGIDRSGELSPALRSTLETRGAFARMIAGSAGGPGLLTVRTDRPVTEHFGVAAWSVDHVLYGGESGRADGIEELLRSALGELRERGASLVSVRVRADDLAALAAFQSHGFQVTDTMVTHSIKPRRPDQPMALRREYGDLTIMAHTTELLPDVDSSVVDAFADLLFRYYRTSRFHADRRLDPDLASSYYSRWCREAFAGRWSDGVIAAYRGSEPVGFVAGKFDDLAIEASGIKIYGTGLAVSSGHGGFSALVTAIADDVDTDISEFTTHVSNFPVHAAIANHGSPRTLWATHALHLWLD</sequence>